<dbReference type="Proteomes" id="UP000322940">
    <property type="component" value="Unassembled WGS sequence"/>
</dbReference>
<name>A0A5B3GVS3_9BACT</name>
<evidence type="ECO:0000259" key="5">
    <source>
        <dbReference type="SMART" id="SM00244"/>
    </source>
</evidence>
<dbReference type="AlphaFoldDB" id="A0A5B3GVS3"/>
<dbReference type="GO" id="GO:0098552">
    <property type="term" value="C:side of membrane"/>
    <property type="evidence" value="ECO:0007669"/>
    <property type="project" value="UniProtKB-ARBA"/>
</dbReference>
<gene>
    <name evidence="6" type="ORF">F2Y10_10625</name>
</gene>
<dbReference type="Pfam" id="PF01145">
    <property type="entry name" value="Band_7"/>
    <property type="match status" value="1"/>
</dbReference>
<feature type="transmembrane region" description="Helical" evidence="4">
    <location>
        <begin position="6"/>
        <end position="25"/>
    </location>
</feature>
<comment type="subcellular location">
    <subcellularLocation>
        <location evidence="1">Membrane</location>
        <topology evidence="1">Single-pass membrane protein</topology>
    </subcellularLocation>
</comment>
<keyword evidence="4" id="KW-0812">Transmembrane</keyword>
<protein>
    <recommendedName>
        <fullName evidence="3">Protein QmcA</fullName>
    </recommendedName>
</protein>
<dbReference type="GO" id="GO:0005886">
    <property type="term" value="C:plasma membrane"/>
    <property type="evidence" value="ECO:0007669"/>
    <property type="project" value="UniProtKB-ARBA"/>
</dbReference>
<dbReference type="PANTHER" id="PTHR43327:SF10">
    <property type="entry name" value="STOMATIN-LIKE PROTEIN 2, MITOCHONDRIAL"/>
    <property type="match status" value="1"/>
</dbReference>
<organism evidence="6 7">
    <name type="scientific">Alistipes onderdonkii</name>
    <dbReference type="NCBI Taxonomy" id="328813"/>
    <lineage>
        <taxon>Bacteria</taxon>
        <taxon>Pseudomonadati</taxon>
        <taxon>Bacteroidota</taxon>
        <taxon>Bacteroidia</taxon>
        <taxon>Bacteroidales</taxon>
        <taxon>Rikenellaceae</taxon>
        <taxon>Alistipes</taxon>
    </lineage>
</organism>
<comment type="similarity">
    <text evidence="2">Belongs to the band 7/mec-2 family.</text>
</comment>
<dbReference type="InterPro" id="IPR001107">
    <property type="entry name" value="Band_7"/>
</dbReference>
<dbReference type="EMBL" id="VVXH01000009">
    <property type="protein sequence ID" value="KAA2377858.1"/>
    <property type="molecule type" value="Genomic_DNA"/>
</dbReference>
<sequence>MGTLIIVGIIAFVAILFAILGLKTISQSETMVIERLGKYHSTLSAGINIIWPILDKPRQIYCRYIKEDYDGNNIIISRLSDKIDLREQVYDFPEQNVITKDNVTTRINALLYFQITDPIKAVYEIDNLPNAIEKLTQTTLRNVIGELELDETLTSRDTINSKLRAVLDDATNKWGVKVNRVELQDITPPDSVRNAMEQQMQAERERRAKILKAEGEKASAILQSEGAKESQINHALAEKQSQILRAEGEAEAKVLQAQAEAEAILKITSAIDGAQYNPANYLLATKYIDSLKEMVSGKDNKVVYIPYEASSLLGSLGSIKDIFK</sequence>
<comment type="caution">
    <text evidence="6">The sequence shown here is derived from an EMBL/GenBank/DDBJ whole genome shotgun (WGS) entry which is preliminary data.</text>
</comment>
<evidence type="ECO:0000256" key="3">
    <source>
        <dbReference type="ARBA" id="ARBA00017055"/>
    </source>
</evidence>
<evidence type="ECO:0000256" key="2">
    <source>
        <dbReference type="ARBA" id="ARBA00008164"/>
    </source>
</evidence>
<dbReference type="PANTHER" id="PTHR43327">
    <property type="entry name" value="STOMATIN-LIKE PROTEIN 2, MITOCHONDRIAL"/>
    <property type="match status" value="1"/>
</dbReference>
<dbReference type="Gene3D" id="3.30.479.30">
    <property type="entry name" value="Band 7 domain"/>
    <property type="match status" value="1"/>
</dbReference>
<dbReference type="InterPro" id="IPR036013">
    <property type="entry name" value="Band_7/SPFH_dom_sf"/>
</dbReference>
<dbReference type="CDD" id="cd08829">
    <property type="entry name" value="SPFH_paraslipin"/>
    <property type="match status" value="1"/>
</dbReference>
<evidence type="ECO:0000256" key="4">
    <source>
        <dbReference type="SAM" id="Phobius"/>
    </source>
</evidence>
<dbReference type="InterPro" id="IPR018080">
    <property type="entry name" value="Band_7/stomatin-like_CS"/>
</dbReference>
<dbReference type="RefSeq" id="WP_130065268.1">
    <property type="nucleotide sequence ID" value="NZ_RCXC01000010.1"/>
</dbReference>
<dbReference type="InterPro" id="IPR050710">
    <property type="entry name" value="Band7/mec-2_domain"/>
</dbReference>
<dbReference type="PROSITE" id="PS01270">
    <property type="entry name" value="BAND_7"/>
    <property type="match status" value="1"/>
</dbReference>
<proteinExistence type="inferred from homology"/>
<reference evidence="6 7" key="1">
    <citation type="journal article" date="2019" name="Nat. Med.">
        <title>A library of human gut bacterial isolates paired with longitudinal multiomics data enables mechanistic microbiome research.</title>
        <authorList>
            <person name="Poyet M."/>
            <person name="Groussin M."/>
            <person name="Gibbons S.M."/>
            <person name="Avila-Pacheco J."/>
            <person name="Jiang X."/>
            <person name="Kearney S.M."/>
            <person name="Perrotta A.R."/>
            <person name="Berdy B."/>
            <person name="Zhao S."/>
            <person name="Lieberman T.D."/>
            <person name="Swanson P.K."/>
            <person name="Smith M."/>
            <person name="Roesemann S."/>
            <person name="Alexander J.E."/>
            <person name="Rich S.A."/>
            <person name="Livny J."/>
            <person name="Vlamakis H."/>
            <person name="Clish C."/>
            <person name="Bullock K."/>
            <person name="Deik A."/>
            <person name="Scott J."/>
            <person name="Pierce K.A."/>
            <person name="Xavier R.J."/>
            <person name="Alm E.J."/>
        </authorList>
    </citation>
    <scope>NUCLEOTIDE SEQUENCE [LARGE SCALE GENOMIC DNA]</scope>
    <source>
        <strain evidence="6 7">BIOML-A266</strain>
    </source>
</reference>
<dbReference type="FunFam" id="3.30.479.30:FF:000004">
    <property type="entry name" value="Putative membrane protease family, stomatin"/>
    <property type="match status" value="1"/>
</dbReference>
<feature type="domain" description="Band 7" evidence="5">
    <location>
        <begin position="20"/>
        <end position="200"/>
    </location>
</feature>
<dbReference type="SUPFAM" id="SSF117892">
    <property type="entry name" value="Band 7/SPFH domain"/>
    <property type="match status" value="1"/>
</dbReference>
<dbReference type="SMART" id="SM00244">
    <property type="entry name" value="PHB"/>
    <property type="match status" value="1"/>
</dbReference>
<evidence type="ECO:0000313" key="7">
    <source>
        <dbReference type="Proteomes" id="UP000322940"/>
    </source>
</evidence>
<keyword evidence="4" id="KW-0472">Membrane</keyword>
<evidence type="ECO:0000313" key="6">
    <source>
        <dbReference type="EMBL" id="KAA2377858.1"/>
    </source>
</evidence>
<accession>A0A5B3GVS3</accession>
<evidence type="ECO:0000256" key="1">
    <source>
        <dbReference type="ARBA" id="ARBA00004167"/>
    </source>
</evidence>
<keyword evidence="4" id="KW-1133">Transmembrane helix</keyword>